<dbReference type="KEGG" id="seps:DP17_1065"/>
<dbReference type="AlphaFoldDB" id="A0A2T4LKL9"/>
<accession>A0A2T4LKL9</accession>
<feature type="compositionally biased region" description="Low complexity" evidence="1">
    <location>
        <begin position="117"/>
        <end position="147"/>
    </location>
</feature>
<dbReference type="OrthoDB" id="2241791at2"/>
<reference evidence="2" key="1">
    <citation type="submission" date="2020-08" db="EMBL/GenBank/DDBJ databases">
        <title>Changes in the skin microbiome associated with squamous cell carcinoma in transplant recipients.</title>
        <authorList>
            <person name="Zaugg J."/>
            <person name="Krueger A."/>
            <person name="Lachner N."/>
        </authorList>
    </citation>
    <scope>NUCLEOTIDE SEQUENCE</scope>
    <source>
        <strain evidence="2">R5988</strain>
    </source>
</reference>
<gene>
    <name evidence="2" type="ORF">H3963_13460</name>
    <name evidence="3" type="ORF">I3V53_08955</name>
</gene>
<protein>
    <submittedName>
        <fullName evidence="3">Transglycosylase IsaA</fullName>
    </submittedName>
</protein>
<dbReference type="Proteomes" id="UP000648077">
    <property type="component" value="Unassembled WGS sequence"/>
</dbReference>
<feature type="compositionally biased region" description="Polar residues" evidence="1">
    <location>
        <begin position="95"/>
        <end position="115"/>
    </location>
</feature>
<name>A0A2T4LKL9_STAEP</name>
<evidence type="ECO:0000313" key="4">
    <source>
        <dbReference type="Proteomes" id="UP000622362"/>
    </source>
</evidence>
<proteinExistence type="predicted"/>
<dbReference type="GeneID" id="50017793"/>
<sequence>MKKTVIASTLAVSLGIAGYGLSGHEAHASETTNVDKAHLVDLAQHNPEELNAKPVQAGAYDIHFVDNGYQYNFTSNGSEWSWSYAVAGSDADYTESSSNQEVSANTQSSNTNVQAVSAPTSSESRSYSTSTTSYSAPSHNYSSHSSSVRLSNGNTAGSVGSYAAAQMAARTGVSASTWEHIIARESNGQLHARNASGAAGLFQTMPGWGSTGSVNDQINAAYKAYKAQGLSAWGM</sequence>
<evidence type="ECO:0000313" key="3">
    <source>
        <dbReference type="EMBL" id="MBF9304200.1"/>
    </source>
</evidence>
<feature type="region of interest" description="Disordered" evidence="1">
    <location>
        <begin position="95"/>
        <end position="150"/>
    </location>
</feature>
<dbReference type="EMBL" id="JADPYN010000018">
    <property type="protein sequence ID" value="MBF9304200.1"/>
    <property type="molecule type" value="Genomic_DNA"/>
</dbReference>
<evidence type="ECO:0000256" key="1">
    <source>
        <dbReference type="SAM" id="MobiDB-lite"/>
    </source>
</evidence>
<dbReference type="Gene3D" id="1.10.530.10">
    <property type="match status" value="1"/>
</dbReference>
<dbReference type="InterPro" id="IPR023346">
    <property type="entry name" value="Lysozyme-like_dom_sf"/>
</dbReference>
<dbReference type="EMBL" id="JACGQI010000046">
    <property type="protein sequence ID" value="MBF2231402.1"/>
    <property type="molecule type" value="Genomic_DNA"/>
</dbReference>
<dbReference type="SUPFAM" id="SSF53955">
    <property type="entry name" value="Lysozyme-like"/>
    <property type="match status" value="1"/>
</dbReference>
<organism evidence="3 4">
    <name type="scientific">Staphylococcus epidermidis</name>
    <dbReference type="NCBI Taxonomy" id="1282"/>
    <lineage>
        <taxon>Bacteria</taxon>
        <taxon>Bacillati</taxon>
        <taxon>Bacillota</taxon>
        <taxon>Bacilli</taxon>
        <taxon>Bacillales</taxon>
        <taxon>Staphylococcaceae</taxon>
        <taxon>Staphylococcus</taxon>
    </lineage>
</organism>
<dbReference type="Proteomes" id="UP000622362">
    <property type="component" value="Unassembled WGS sequence"/>
</dbReference>
<dbReference type="OMA" id="MWNTIVM"/>
<comment type="caution">
    <text evidence="3">The sequence shown here is derived from an EMBL/GenBank/DDBJ whole genome shotgun (WGS) entry which is preliminary data.</text>
</comment>
<evidence type="ECO:0000313" key="2">
    <source>
        <dbReference type="EMBL" id="MBF2231402.1"/>
    </source>
</evidence>
<dbReference type="RefSeq" id="WP_002438072.1">
    <property type="nucleotide sequence ID" value="NZ_AP019721.1"/>
</dbReference>
<dbReference type="SMR" id="A0A2T4LKL9"/>
<reference evidence="3" key="2">
    <citation type="submission" date="2020-11" db="EMBL/GenBank/DDBJ databases">
        <title>Molecular epidemiology and genomic profiles of multidrug-resistant bacteria collected from clinical sources in South Africa.</title>
        <authorList>
            <person name="Asante J."/>
            <person name="Amoako D.G."/>
        </authorList>
    </citation>
    <scope>NUCLEOTIDE SEQUENCE</scope>
    <source>
        <strain evidence="3">C68</strain>
    </source>
</reference>